<reference evidence="2 3" key="1">
    <citation type="submission" date="2022-04" db="EMBL/GenBank/DDBJ databases">
        <title>Genome draft of Actinomadura sp. ATCC 31491.</title>
        <authorList>
            <person name="Shi X."/>
            <person name="Du Y."/>
        </authorList>
    </citation>
    <scope>NUCLEOTIDE SEQUENCE [LARGE SCALE GENOMIC DNA]</scope>
    <source>
        <strain evidence="2 3">ATCC 31491</strain>
    </source>
</reference>
<dbReference type="Pfam" id="PF04149">
    <property type="entry name" value="DUF397"/>
    <property type="match status" value="1"/>
</dbReference>
<name>A0ABT0FNX0_9ACTN</name>
<accession>A0ABT0FNX0</accession>
<organism evidence="2 3">
    <name type="scientific">Actinomadura luzonensis</name>
    <dbReference type="NCBI Taxonomy" id="2805427"/>
    <lineage>
        <taxon>Bacteria</taxon>
        <taxon>Bacillati</taxon>
        <taxon>Actinomycetota</taxon>
        <taxon>Actinomycetes</taxon>
        <taxon>Streptosporangiales</taxon>
        <taxon>Thermomonosporaceae</taxon>
        <taxon>Actinomadura</taxon>
    </lineage>
</organism>
<gene>
    <name evidence="2" type="ORF">MF672_008650</name>
</gene>
<protein>
    <submittedName>
        <fullName evidence="2">DUF397 domain-containing protein</fullName>
    </submittedName>
</protein>
<keyword evidence="3" id="KW-1185">Reference proteome</keyword>
<proteinExistence type="predicted"/>
<dbReference type="Proteomes" id="UP001317259">
    <property type="component" value="Unassembled WGS sequence"/>
</dbReference>
<dbReference type="InterPro" id="IPR007278">
    <property type="entry name" value="DUF397"/>
</dbReference>
<comment type="caution">
    <text evidence="2">The sequence shown here is derived from an EMBL/GenBank/DDBJ whole genome shotgun (WGS) entry which is preliminary data.</text>
</comment>
<evidence type="ECO:0000313" key="3">
    <source>
        <dbReference type="Proteomes" id="UP001317259"/>
    </source>
</evidence>
<dbReference type="RefSeq" id="WP_242372466.1">
    <property type="nucleotide sequence ID" value="NZ_JAKRKC020000001.1"/>
</dbReference>
<dbReference type="EMBL" id="JAKRKC020000001">
    <property type="protein sequence ID" value="MCK2213858.1"/>
    <property type="molecule type" value="Genomic_DNA"/>
</dbReference>
<sequence>MTSDESTDELRAELESTRWTKSSLSGSSGGNCLFAARLSGDRYAIRDSEQPDVPPMILRGSVFRAFVGGAKLGEFDF</sequence>
<evidence type="ECO:0000313" key="2">
    <source>
        <dbReference type="EMBL" id="MCK2213858.1"/>
    </source>
</evidence>
<evidence type="ECO:0000259" key="1">
    <source>
        <dbReference type="Pfam" id="PF04149"/>
    </source>
</evidence>
<feature type="domain" description="DUF397" evidence="1">
    <location>
        <begin position="18"/>
        <end position="71"/>
    </location>
</feature>